<dbReference type="AlphaFoldDB" id="A0ABD0PWW9"/>
<dbReference type="EMBL" id="JAMKFB020000013">
    <property type="protein sequence ID" value="KAL0178417.1"/>
    <property type="molecule type" value="Genomic_DNA"/>
</dbReference>
<evidence type="ECO:0000313" key="2">
    <source>
        <dbReference type="Proteomes" id="UP001529510"/>
    </source>
</evidence>
<organism evidence="1 2">
    <name type="scientific">Cirrhinus mrigala</name>
    <name type="common">Mrigala</name>
    <dbReference type="NCBI Taxonomy" id="683832"/>
    <lineage>
        <taxon>Eukaryota</taxon>
        <taxon>Metazoa</taxon>
        <taxon>Chordata</taxon>
        <taxon>Craniata</taxon>
        <taxon>Vertebrata</taxon>
        <taxon>Euteleostomi</taxon>
        <taxon>Actinopterygii</taxon>
        <taxon>Neopterygii</taxon>
        <taxon>Teleostei</taxon>
        <taxon>Ostariophysi</taxon>
        <taxon>Cypriniformes</taxon>
        <taxon>Cyprinidae</taxon>
        <taxon>Labeoninae</taxon>
        <taxon>Labeonini</taxon>
        <taxon>Cirrhinus</taxon>
    </lineage>
</organism>
<protein>
    <submittedName>
        <fullName evidence="1">Uncharacterized protein</fullName>
    </submittedName>
</protein>
<name>A0ABD0PWW9_CIRMR</name>
<comment type="caution">
    <text evidence="1">The sequence shown here is derived from an EMBL/GenBank/DDBJ whole genome shotgun (WGS) entry which is preliminary data.</text>
</comment>
<keyword evidence="2" id="KW-1185">Reference proteome</keyword>
<evidence type="ECO:0000313" key="1">
    <source>
        <dbReference type="EMBL" id="KAL0178417.1"/>
    </source>
</evidence>
<proteinExistence type="predicted"/>
<accession>A0ABD0PWW9</accession>
<reference evidence="1 2" key="1">
    <citation type="submission" date="2024-05" db="EMBL/GenBank/DDBJ databases">
        <title>Genome sequencing and assembly of Indian major carp, Cirrhinus mrigala (Hamilton, 1822).</title>
        <authorList>
            <person name="Mohindra V."/>
            <person name="Chowdhury L.M."/>
            <person name="Lal K."/>
            <person name="Jena J.K."/>
        </authorList>
    </citation>
    <scope>NUCLEOTIDE SEQUENCE [LARGE SCALE GENOMIC DNA]</scope>
    <source>
        <strain evidence="1">CM1030</strain>
        <tissue evidence="1">Blood</tissue>
    </source>
</reference>
<dbReference type="Proteomes" id="UP001529510">
    <property type="component" value="Unassembled WGS sequence"/>
</dbReference>
<feature type="non-terminal residue" evidence="1">
    <location>
        <position position="1"/>
    </location>
</feature>
<gene>
    <name evidence="1" type="ORF">M9458_027311</name>
</gene>
<sequence>DRYSLSLDDVRLYSPPLPLGTASVPDTSVSCTFGLPHSPTSPCPDDTSFCVQRSTNCLSLDMLDDNQPLELVL</sequence>